<keyword evidence="2" id="KW-1185">Reference proteome</keyword>
<dbReference type="EMBL" id="JASBWS010000061">
    <property type="protein sequence ID" value="KAJ9102933.1"/>
    <property type="molecule type" value="Genomic_DNA"/>
</dbReference>
<name>A0ACC2VUW8_9TREE</name>
<comment type="caution">
    <text evidence="1">The sequence shown here is derived from an EMBL/GenBank/DDBJ whole genome shotgun (WGS) entry which is preliminary data.</text>
</comment>
<protein>
    <submittedName>
        <fullName evidence="1">Uncharacterized protein</fullName>
    </submittedName>
</protein>
<sequence length="463" mass="48615">MAEAYYKKELRELMALPENKKCVDCGAPSPQWASVQHGTLICLECSGIHRSFGVHISFVRSVTMDKWTEEQLRKVRLGGNANFTTFCSAYPASGGYPSRSDLEKIVNNAEGTNGGGGMSAGGASAGAEKGRAMKEKYGCWAVKEYREKLAAESAEPATEWHPSSPPASFQNLLSSPATAPGPASATRARGGRGSPMPPVSGGGYKDSRSASPFAAGGGGGGNEDFFAGLGETNARRRDDVPPSQGGKYTGFGSAPDPPAQSSSHPAFALSSKAAPSLDEFQTAPLTALTKSWGLFSSAVTSAGKEIHESVVKPGMARAGQTLGELNDRSSAPPRDGPPGMQGGRDPREIADRLSSQAKVTGGWLSSIAGEGWQNLNTLAKEKGGVDLSAKLGQLGLGSSNAGAGRGYPSGYEYGDVRDEGAAYRDDVRDGWDEWDAPATQKSGNQPKPKEAPKKEWDDEWKDF</sequence>
<evidence type="ECO:0000313" key="1">
    <source>
        <dbReference type="EMBL" id="KAJ9102933.1"/>
    </source>
</evidence>
<proteinExistence type="predicted"/>
<gene>
    <name evidence="1" type="ORF">QFC20_004899</name>
</gene>
<dbReference type="Proteomes" id="UP001230649">
    <property type="component" value="Unassembled WGS sequence"/>
</dbReference>
<reference evidence="1" key="1">
    <citation type="submission" date="2023-04" db="EMBL/GenBank/DDBJ databases">
        <title>Draft Genome sequencing of Naganishia species isolated from polar environments using Oxford Nanopore Technology.</title>
        <authorList>
            <person name="Leo P."/>
            <person name="Venkateswaran K."/>
        </authorList>
    </citation>
    <scope>NUCLEOTIDE SEQUENCE</scope>
    <source>
        <strain evidence="1">MNA-CCFEE 5262</strain>
    </source>
</reference>
<organism evidence="1 2">
    <name type="scientific">Naganishia adeliensis</name>
    <dbReference type="NCBI Taxonomy" id="92952"/>
    <lineage>
        <taxon>Eukaryota</taxon>
        <taxon>Fungi</taxon>
        <taxon>Dikarya</taxon>
        <taxon>Basidiomycota</taxon>
        <taxon>Agaricomycotina</taxon>
        <taxon>Tremellomycetes</taxon>
        <taxon>Filobasidiales</taxon>
        <taxon>Filobasidiaceae</taxon>
        <taxon>Naganishia</taxon>
    </lineage>
</organism>
<evidence type="ECO:0000313" key="2">
    <source>
        <dbReference type="Proteomes" id="UP001230649"/>
    </source>
</evidence>
<accession>A0ACC2VUW8</accession>